<keyword evidence="1" id="KW-0479">Metal-binding</keyword>
<keyword evidence="7" id="KW-1185">Reference proteome</keyword>
<organism evidence="6 7">
    <name type="scientific">Stylosanthes scabra</name>
    <dbReference type="NCBI Taxonomy" id="79078"/>
    <lineage>
        <taxon>Eukaryota</taxon>
        <taxon>Viridiplantae</taxon>
        <taxon>Streptophyta</taxon>
        <taxon>Embryophyta</taxon>
        <taxon>Tracheophyta</taxon>
        <taxon>Spermatophyta</taxon>
        <taxon>Magnoliopsida</taxon>
        <taxon>eudicotyledons</taxon>
        <taxon>Gunneridae</taxon>
        <taxon>Pentapetalae</taxon>
        <taxon>rosids</taxon>
        <taxon>fabids</taxon>
        <taxon>Fabales</taxon>
        <taxon>Fabaceae</taxon>
        <taxon>Papilionoideae</taxon>
        <taxon>50 kb inversion clade</taxon>
        <taxon>dalbergioids sensu lato</taxon>
        <taxon>Dalbergieae</taxon>
        <taxon>Pterocarpus clade</taxon>
        <taxon>Stylosanthes</taxon>
    </lineage>
</organism>
<evidence type="ECO:0000259" key="5">
    <source>
        <dbReference type="PROSITE" id="PS51999"/>
    </source>
</evidence>
<keyword evidence="2 4" id="KW-0863">Zinc-finger</keyword>
<proteinExistence type="predicted"/>
<feature type="domain" description="GRF-type" evidence="5">
    <location>
        <begin position="23"/>
        <end position="65"/>
    </location>
</feature>
<dbReference type="InterPro" id="IPR010666">
    <property type="entry name" value="Znf_GRF"/>
</dbReference>
<evidence type="ECO:0000256" key="4">
    <source>
        <dbReference type="PROSITE-ProRule" id="PRU01343"/>
    </source>
</evidence>
<keyword evidence="3" id="KW-0862">Zinc</keyword>
<gene>
    <name evidence="6" type="ORF">PIB30_048772</name>
</gene>
<evidence type="ECO:0000313" key="6">
    <source>
        <dbReference type="EMBL" id="MED6147970.1"/>
    </source>
</evidence>
<dbReference type="Pfam" id="PF06839">
    <property type="entry name" value="Zn_ribbon_GRF"/>
    <property type="match status" value="1"/>
</dbReference>
<protein>
    <recommendedName>
        <fullName evidence="5">GRF-type domain-containing protein</fullName>
    </recommendedName>
</protein>
<dbReference type="Proteomes" id="UP001341840">
    <property type="component" value="Unassembled WGS sequence"/>
</dbReference>
<evidence type="ECO:0000313" key="7">
    <source>
        <dbReference type="Proteomes" id="UP001341840"/>
    </source>
</evidence>
<comment type="caution">
    <text evidence="6">The sequence shown here is derived from an EMBL/GenBank/DDBJ whole genome shotgun (WGS) entry which is preliminary data.</text>
</comment>
<name>A0ABU6THJ4_9FABA</name>
<evidence type="ECO:0000256" key="2">
    <source>
        <dbReference type="ARBA" id="ARBA00022771"/>
    </source>
</evidence>
<dbReference type="EMBL" id="JASCZI010090943">
    <property type="protein sequence ID" value="MED6147970.1"/>
    <property type="molecule type" value="Genomic_DNA"/>
</dbReference>
<dbReference type="PROSITE" id="PS51999">
    <property type="entry name" value="ZF_GRF"/>
    <property type="match status" value="1"/>
</dbReference>
<sequence>MASLSFITSRSCRSNAQRRDLLCGHGQRPVLRVSNTKENTGRIFWGSVYYEIQAECDFFRWADTESGQEDLEISRLKRKVSSLKSRIKVTEWKIKIIVVLG</sequence>
<dbReference type="PANTHER" id="PTHR33248">
    <property type="entry name" value="ZINC ION-BINDING PROTEIN"/>
    <property type="match status" value="1"/>
</dbReference>
<evidence type="ECO:0000256" key="1">
    <source>
        <dbReference type="ARBA" id="ARBA00022723"/>
    </source>
</evidence>
<evidence type="ECO:0000256" key="3">
    <source>
        <dbReference type="ARBA" id="ARBA00022833"/>
    </source>
</evidence>
<accession>A0ABU6THJ4</accession>
<reference evidence="6 7" key="1">
    <citation type="journal article" date="2023" name="Plants (Basel)">
        <title>Bridging the Gap: Combining Genomics and Transcriptomics Approaches to Understand Stylosanthes scabra, an Orphan Legume from the Brazilian Caatinga.</title>
        <authorList>
            <person name="Ferreira-Neto J.R.C."/>
            <person name="da Silva M.D."/>
            <person name="Binneck E."/>
            <person name="de Melo N.F."/>
            <person name="da Silva R.H."/>
            <person name="de Melo A.L.T.M."/>
            <person name="Pandolfi V."/>
            <person name="Bustamante F.O."/>
            <person name="Brasileiro-Vidal A.C."/>
            <person name="Benko-Iseppon A.M."/>
        </authorList>
    </citation>
    <scope>NUCLEOTIDE SEQUENCE [LARGE SCALE GENOMIC DNA]</scope>
    <source>
        <tissue evidence="6">Leaves</tissue>
    </source>
</reference>